<organism evidence="1">
    <name type="scientific">marine sediment metagenome</name>
    <dbReference type="NCBI Taxonomy" id="412755"/>
    <lineage>
        <taxon>unclassified sequences</taxon>
        <taxon>metagenomes</taxon>
        <taxon>ecological metagenomes</taxon>
    </lineage>
</organism>
<protein>
    <submittedName>
        <fullName evidence="1">Uncharacterized protein</fullName>
    </submittedName>
</protein>
<accession>X1KAR0</accession>
<dbReference type="EMBL" id="BARV01008421">
    <property type="protein sequence ID" value="GAI03688.1"/>
    <property type="molecule type" value="Genomic_DNA"/>
</dbReference>
<comment type="caution">
    <text evidence="1">The sequence shown here is derived from an EMBL/GenBank/DDBJ whole genome shotgun (WGS) entry which is preliminary data.</text>
</comment>
<name>X1KAR0_9ZZZZ</name>
<dbReference type="AlphaFoldDB" id="X1KAR0"/>
<feature type="non-terminal residue" evidence="1">
    <location>
        <position position="1"/>
    </location>
</feature>
<proteinExistence type="predicted"/>
<reference evidence="1" key="1">
    <citation type="journal article" date="2014" name="Front. Microbiol.">
        <title>High frequency of phylogenetically diverse reductive dehalogenase-homologous genes in deep subseafloor sedimentary metagenomes.</title>
        <authorList>
            <person name="Kawai M."/>
            <person name="Futagami T."/>
            <person name="Toyoda A."/>
            <person name="Takaki Y."/>
            <person name="Nishi S."/>
            <person name="Hori S."/>
            <person name="Arai W."/>
            <person name="Tsubouchi T."/>
            <person name="Morono Y."/>
            <person name="Uchiyama I."/>
            <person name="Ito T."/>
            <person name="Fujiyama A."/>
            <person name="Inagaki F."/>
            <person name="Takami H."/>
        </authorList>
    </citation>
    <scope>NUCLEOTIDE SEQUENCE</scope>
    <source>
        <strain evidence="1">Expedition CK06-06</strain>
    </source>
</reference>
<gene>
    <name evidence="1" type="ORF">S06H3_16936</name>
</gene>
<evidence type="ECO:0000313" key="1">
    <source>
        <dbReference type="EMBL" id="GAI03688.1"/>
    </source>
</evidence>
<sequence length="35" mass="4058">PVEYKMEYVQTIQVISFMLLKKIGSIIVYNHSTIA</sequence>